<keyword evidence="5" id="KW-0106">Calcium</keyword>
<dbReference type="InterPro" id="IPR018247">
    <property type="entry name" value="EF_Hand_1_Ca_BS"/>
</dbReference>
<keyword evidence="2" id="KW-0519">Myristate</keyword>
<proteinExistence type="inferred from homology"/>
<evidence type="ECO:0000313" key="8">
    <source>
        <dbReference type="EMBL" id="NDV38998.1"/>
    </source>
</evidence>
<dbReference type="AlphaFoldDB" id="A0A6B2LQL5"/>
<keyword evidence="6" id="KW-0449">Lipoprotein</keyword>
<evidence type="ECO:0000256" key="3">
    <source>
        <dbReference type="ARBA" id="ARBA00022723"/>
    </source>
</evidence>
<dbReference type="EMBL" id="GIBP01010029">
    <property type="protein sequence ID" value="NDV38998.1"/>
    <property type="molecule type" value="Transcribed_RNA"/>
</dbReference>
<dbReference type="CDD" id="cd00051">
    <property type="entry name" value="EFh"/>
    <property type="match status" value="1"/>
</dbReference>
<protein>
    <recommendedName>
        <fullName evidence="7">EF-hand domain-containing protein</fullName>
    </recommendedName>
</protein>
<dbReference type="PANTHER" id="PTHR23055:SF178">
    <property type="entry name" value="NEUROCALCIN HOMOLOG"/>
    <property type="match status" value="1"/>
</dbReference>
<reference evidence="8" key="1">
    <citation type="journal article" date="2020" name="J. Eukaryot. Microbiol.">
        <title>De novo Sequencing, Assembly and Annotation of the Transcriptome for the Free-Living Testate Amoeba Arcella intermedia.</title>
        <authorList>
            <person name="Ribeiro G.M."/>
            <person name="Porfirio-Sousa A.L."/>
            <person name="Maurer-Alcala X.X."/>
            <person name="Katz L.A."/>
            <person name="Lahr D.J.G."/>
        </authorList>
    </citation>
    <scope>NUCLEOTIDE SEQUENCE</scope>
</reference>
<dbReference type="GO" id="GO:0005509">
    <property type="term" value="F:calcium ion binding"/>
    <property type="evidence" value="ECO:0007669"/>
    <property type="project" value="InterPro"/>
</dbReference>
<keyword evidence="4" id="KW-0677">Repeat</keyword>
<evidence type="ECO:0000259" key="7">
    <source>
        <dbReference type="PROSITE" id="PS50222"/>
    </source>
</evidence>
<dbReference type="InterPro" id="IPR028846">
    <property type="entry name" value="Recoverin"/>
</dbReference>
<organism evidence="8">
    <name type="scientific">Arcella intermedia</name>
    <dbReference type="NCBI Taxonomy" id="1963864"/>
    <lineage>
        <taxon>Eukaryota</taxon>
        <taxon>Amoebozoa</taxon>
        <taxon>Tubulinea</taxon>
        <taxon>Elardia</taxon>
        <taxon>Arcellinida</taxon>
        <taxon>Sphaerothecina</taxon>
        <taxon>Arcellidae</taxon>
        <taxon>Arcella</taxon>
    </lineage>
</organism>
<dbReference type="PANTHER" id="PTHR23055">
    <property type="entry name" value="CALCIUM BINDING PROTEINS"/>
    <property type="match status" value="1"/>
</dbReference>
<dbReference type="InterPro" id="IPR011992">
    <property type="entry name" value="EF-hand-dom_pair"/>
</dbReference>
<evidence type="ECO:0000256" key="1">
    <source>
        <dbReference type="ARBA" id="ARBA00006049"/>
    </source>
</evidence>
<dbReference type="PRINTS" id="PR00450">
    <property type="entry name" value="RECOVERIN"/>
</dbReference>
<evidence type="ECO:0000256" key="5">
    <source>
        <dbReference type="ARBA" id="ARBA00022837"/>
    </source>
</evidence>
<evidence type="ECO:0000256" key="4">
    <source>
        <dbReference type="ARBA" id="ARBA00022737"/>
    </source>
</evidence>
<comment type="similarity">
    <text evidence="1">Belongs to the recoverin family.</text>
</comment>
<sequence>MGERIKEGWGDKKASKTLKEFEQLLDEQNVPPQYRDILFYVYDINHNGKISWVEYVCTLVLVTHGTPEEKIEVLFNTFDHNRDGRISKREFSDAVMRLTDNVDVCFINEVFEKVVCVFWV</sequence>
<feature type="domain" description="EF-hand" evidence="7">
    <location>
        <begin position="66"/>
        <end position="101"/>
    </location>
</feature>
<keyword evidence="3" id="KW-0479">Metal-binding</keyword>
<name>A0A6B2LQL5_9EUKA</name>
<accession>A0A6B2LQL5</accession>
<dbReference type="Gene3D" id="1.10.238.10">
    <property type="entry name" value="EF-hand"/>
    <property type="match status" value="1"/>
</dbReference>
<dbReference type="PROSITE" id="PS00018">
    <property type="entry name" value="EF_HAND_1"/>
    <property type="match status" value="2"/>
</dbReference>
<dbReference type="InterPro" id="IPR002048">
    <property type="entry name" value="EF_hand_dom"/>
</dbReference>
<dbReference type="Pfam" id="PF13499">
    <property type="entry name" value="EF-hand_7"/>
    <property type="match status" value="1"/>
</dbReference>
<dbReference type="SMART" id="SM00054">
    <property type="entry name" value="EFh"/>
    <property type="match status" value="1"/>
</dbReference>
<evidence type="ECO:0000256" key="2">
    <source>
        <dbReference type="ARBA" id="ARBA00022707"/>
    </source>
</evidence>
<dbReference type="SUPFAM" id="SSF47473">
    <property type="entry name" value="EF-hand"/>
    <property type="match status" value="1"/>
</dbReference>
<evidence type="ECO:0000256" key="6">
    <source>
        <dbReference type="ARBA" id="ARBA00023288"/>
    </source>
</evidence>
<dbReference type="PROSITE" id="PS50222">
    <property type="entry name" value="EF_HAND_2"/>
    <property type="match status" value="1"/>
</dbReference>